<reference evidence="1" key="1">
    <citation type="submission" date="2018-05" db="EMBL/GenBank/DDBJ databases">
        <authorList>
            <person name="Lanie J.A."/>
            <person name="Ng W.-L."/>
            <person name="Kazmierczak K.M."/>
            <person name="Andrzejewski T.M."/>
            <person name="Davidsen T.M."/>
            <person name="Wayne K.J."/>
            <person name="Tettelin H."/>
            <person name="Glass J.I."/>
            <person name="Rusch D."/>
            <person name="Podicherti R."/>
            <person name="Tsui H.-C.T."/>
            <person name="Winkler M.E."/>
        </authorList>
    </citation>
    <scope>NUCLEOTIDE SEQUENCE</scope>
</reference>
<protein>
    <submittedName>
        <fullName evidence="1">Uncharacterized protein</fullName>
    </submittedName>
</protein>
<feature type="non-terminal residue" evidence="1">
    <location>
        <position position="67"/>
    </location>
</feature>
<gene>
    <name evidence="1" type="ORF">METZ01_LOCUS179768</name>
</gene>
<proteinExistence type="predicted"/>
<organism evidence="1">
    <name type="scientific">marine metagenome</name>
    <dbReference type="NCBI Taxonomy" id="408172"/>
    <lineage>
        <taxon>unclassified sequences</taxon>
        <taxon>metagenomes</taxon>
        <taxon>ecological metagenomes</taxon>
    </lineage>
</organism>
<accession>A0A382CM54</accession>
<sequence>MSLDTLVLQAMVDECGHLAGSKIVAIEQYGSNEIGLVLRGTFGRFALAVSVHPGCARVYRTLPGRKS</sequence>
<evidence type="ECO:0000313" key="1">
    <source>
        <dbReference type="EMBL" id="SVB26914.1"/>
    </source>
</evidence>
<dbReference type="EMBL" id="UINC01035080">
    <property type="protein sequence ID" value="SVB26914.1"/>
    <property type="molecule type" value="Genomic_DNA"/>
</dbReference>
<name>A0A382CM54_9ZZZZ</name>
<dbReference type="Gene3D" id="2.30.310.10">
    <property type="entry name" value="ibrinogen binding protein from staphylococcus aureus domain"/>
    <property type="match status" value="1"/>
</dbReference>
<dbReference type="AlphaFoldDB" id="A0A382CM54"/>